<reference evidence="2" key="1">
    <citation type="submission" date="2020-12" db="EMBL/GenBank/DDBJ databases">
        <title>Genomic characterization of non-nitrogen-fixing Frankia strains.</title>
        <authorList>
            <person name="Carlos-Shanley C."/>
            <person name="Guerra T."/>
            <person name="Hahn D."/>
        </authorList>
    </citation>
    <scope>NUCLEOTIDE SEQUENCE</scope>
    <source>
        <strain evidence="2">CN6</strain>
    </source>
</reference>
<protein>
    <submittedName>
        <fullName evidence="2">Uncharacterized protein</fullName>
    </submittedName>
</protein>
<keyword evidence="1" id="KW-1133">Transmembrane helix</keyword>
<dbReference type="AlphaFoldDB" id="A0A937RHC7"/>
<sequence>MSGFDEQAVSELTAGDEAFERRLRAALAATVADVELAPLAGAAVLADRRAQRRRWVASGIAAAAAVAMVVGGVTATTRDVGGSDRPAPATAGGPRETLFGVSVGWLPDGLARYGQTVITAKQQAKPWYLQTVNFAIDGDVDRARATGSYYSMMVLRPSTASPVPDVDAWRERETQSDRNLEGLSETFERVTVNGRDALLIRAEIGSEVRSAGMPAGSGQIQTPRVAYSLYWRVDLAGGGSVGVGVGGPDRAAVQRIAESVDADGPLPGPADRATAAAQIRAAAQTAFDGTRELDMLTALEDPQRLRPPLESALATDRDSVRKTKFLGFEDWADRDTEVMFLSATEAVVGVRVAAVAPPGTVSSVPTGDESTAIETDLRFVVVDGEWKLTVMSWCSITQFAVPGCPMQ</sequence>
<dbReference type="Proteomes" id="UP000604475">
    <property type="component" value="Unassembled WGS sequence"/>
</dbReference>
<keyword evidence="1" id="KW-0472">Membrane</keyword>
<accession>A0A937RHC7</accession>
<organism evidence="2 3">
    <name type="scientific">Frankia nepalensis</name>
    <dbReference type="NCBI Taxonomy" id="1836974"/>
    <lineage>
        <taxon>Bacteria</taxon>
        <taxon>Bacillati</taxon>
        <taxon>Actinomycetota</taxon>
        <taxon>Actinomycetes</taxon>
        <taxon>Frankiales</taxon>
        <taxon>Frankiaceae</taxon>
        <taxon>Frankia</taxon>
    </lineage>
</organism>
<name>A0A937RHC7_9ACTN</name>
<dbReference type="RefSeq" id="WP_203006411.1">
    <property type="nucleotide sequence ID" value="NZ_JADWYU010000373.1"/>
</dbReference>
<dbReference type="EMBL" id="JAEACQ010000200">
    <property type="protein sequence ID" value="MBL7628975.1"/>
    <property type="molecule type" value="Genomic_DNA"/>
</dbReference>
<feature type="transmembrane region" description="Helical" evidence="1">
    <location>
        <begin position="55"/>
        <end position="75"/>
    </location>
</feature>
<keyword evidence="1" id="KW-0812">Transmembrane</keyword>
<keyword evidence="3" id="KW-1185">Reference proteome</keyword>
<gene>
    <name evidence="2" type="ORF">I7412_17785</name>
</gene>
<comment type="caution">
    <text evidence="2">The sequence shown here is derived from an EMBL/GenBank/DDBJ whole genome shotgun (WGS) entry which is preliminary data.</text>
</comment>
<evidence type="ECO:0000313" key="2">
    <source>
        <dbReference type="EMBL" id="MBL7628975.1"/>
    </source>
</evidence>
<evidence type="ECO:0000256" key="1">
    <source>
        <dbReference type="SAM" id="Phobius"/>
    </source>
</evidence>
<proteinExistence type="predicted"/>
<evidence type="ECO:0000313" key="3">
    <source>
        <dbReference type="Proteomes" id="UP000604475"/>
    </source>
</evidence>